<keyword evidence="1" id="KW-0732">Signal</keyword>
<keyword evidence="3" id="KW-1185">Reference proteome</keyword>
<evidence type="ECO:0000256" key="1">
    <source>
        <dbReference type="SAM" id="SignalP"/>
    </source>
</evidence>
<protein>
    <submittedName>
        <fullName evidence="2">Carboxypeptidase regulatory-like domain-containing protein</fullName>
    </submittedName>
</protein>
<dbReference type="RefSeq" id="WP_120531066.1">
    <property type="nucleotide sequence ID" value="NZ_RAWI01000003.1"/>
</dbReference>
<dbReference type="PROSITE" id="PS51257">
    <property type="entry name" value="PROKAR_LIPOPROTEIN"/>
    <property type="match status" value="1"/>
</dbReference>
<sequence>MRRALLLLKLTCPVLALGLGACGNLDNTPFRVGTVHGRLTEFDPAVALVSLVGAPDLRATVEPDGHFTLEDAPAGPGELFIVATADKAARVPLTVQGGQSVQVADVAPQPAHTLSVKVKSRGSLKVNEARLSVAGTPYEALPLDSGSRRRVGPLPDGCYDVRVSAPDFTTAVGQGCVGPGEQKPLKLELVPKEAWGQKGCAETGCDADSHCAPNGRCVGCLDDSQCAAPLACRGQRCEGPGAACASCEGTWQCAPSTQCEDVPGDLMACVAECGVGMPPCAEGLTCQDGRCLPDPARFATCAEWPR</sequence>
<dbReference type="Proteomes" id="UP000278907">
    <property type="component" value="Unassembled WGS sequence"/>
</dbReference>
<proteinExistence type="predicted"/>
<gene>
    <name evidence="2" type="ORF">D7Y13_00810</name>
</gene>
<feature type="chain" id="PRO_5045305419" evidence="1">
    <location>
        <begin position="17"/>
        <end position="306"/>
    </location>
</feature>
<evidence type="ECO:0000313" key="3">
    <source>
        <dbReference type="Proteomes" id="UP000278907"/>
    </source>
</evidence>
<evidence type="ECO:0000313" key="2">
    <source>
        <dbReference type="EMBL" id="RKI17287.1"/>
    </source>
</evidence>
<dbReference type="EMBL" id="RAWI01000003">
    <property type="protein sequence ID" value="RKI17287.1"/>
    <property type="molecule type" value="Genomic_DNA"/>
</dbReference>
<name>A0ABX9QRF1_9BACT</name>
<feature type="signal peptide" evidence="1">
    <location>
        <begin position="1"/>
        <end position="16"/>
    </location>
</feature>
<comment type="caution">
    <text evidence="2">The sequence shown here is derived from an EMBL/GenBank/DDBJ whole genome shotgun (WGS) entry which is preliminary data.</text>
</comment>
<reference evidence="2 3" key="1">
    <citation type="submission" date="2018-09" db="EMBL/GenBank/DDBJ databases">
        <authorList>
            <person name="Livingstone P.G."/>
            <person name="Whitworth D.E."/>
        </authorList>
    </citation>
    <scope>NUCLEOTIDE SEQUENCE [LARGE SCALE GENOMIC DNA]</scope>
    <source>
        <strain evidence="2 3">CA031B</strain>
    </source>
</reference>
<organism evidence="2 3">
    <name type="scientific">Corallococcus praedator</name>
    <dbReference type="NCBI Taxonomy" id="2316724"/>
    <lineage>
        <taxon>Bacteria</taxon>
        <taxon>Pseudomonadati</taxon>
        <taxon>Myxococcota</taxon>
        <taxon>Myxococcia</taxon>
        <taxon>Myxococcales</taxon>
        <taxon>Cystobacterineae</taxon>
        <taxon>Myxococcaceae</taxon>
        <taxon>Corallococcus</taxon>
    </lineage>
</organism>
<accession>A0ABX9QRF1</accession>